<reference evidence="1 2" key="1">
    <citation type="journal article" date="2014" name="Int. J. Syst. Evol. Microbiol.">
        <title>Listeria floridensis sp. nov., Listeria aquatica sp. nov., Listeria cornellensis sp. nov., Listeria riparia sp. nov. and Listeria grandensis sp. nov., from agricultural and natural environments.</title>
        <authorList>
            <person name="den Bakker H.C."/>
            <person name="Warchocki S."/>
            <person name="Wright E.M."/>
            <person name="Allred A.F."/>
            <person name="Ahlstrom C."/>
            <person name="Manuel C.S."/>
            <person name="Stasiewicz M.J."/>
            <person name="Burrell A."/>
            <person name="Roof S."/>
            <person name="Strawn L."/>
            <person name="Fortes E.D."/>
            <person name="Nightingale K.K."/>
            <person name="Kephart D."/>
            <person name="Wiedmann M."/>
        </authorList>
    </citation>
    <scope>NUCLEOTIDE SEQUENCE [LARGE SCALE GENOMIC DNA]</scope>
    <source>
        <strain evidence="1 2">FSL S10-1188</strain>
    </source>
</reference>
<organism evidence="1 2">
    <name type="scientific">Listeria aquatica FSL S10-1188</name>
    <dbReference type="NCBI Taxonomy" id="1265818"/>
    <lineage>
        <taxon>Bacteria</taxon>
        <taxon>Bacillati</taxon>
        <taxon>Bacillota</taxon>
        <taxon>Bacilli</taxon>
        <taxon>Bacillales</taxon>
        <taxon>Listeriaceae</taxon>
        <taxon>Listeria</taxon>
    </lineage>
</organism>
<comment type="caution">
    <text evidence="1">The sequence shown here is derived from an EMBL/GenBank/DDBJ whole genome shotgun (WGS) entry which is preliminary data.</text>
</comment>
<dbReference type="RefSeq" id="WP_036072956.1">
    <property type="nucleotide sequence ID" value="NZ_AOCG01000011.1"/>
</dbReference>
<dbReference type="OrthoDB" id="2135506at2"/>
<gene>
    <name evidence="1" type="ORF">MAQA_09636</name>
</gene>
<accession>W7B5F2</accession>
<dbReference type="STRING" id="1265818.MAQA_09636"/>
<dbReference type="Pfam" id="PF08951">
    <property type="entry name" value="EntA_Immun"/>
    <property type="match status" value="1"/>
</dbReference>
<evidence type="ECO:0000313" key="2">
    <source>
        <dbReference type="Proteomes" id="UP000019246"/>
    </source>
</evidence>
<dbReference type="AlphaFoldDB" id="W7B5F2"/>
<name>W7B5F2_9LIST</name>
<dbReference type="InterPro" id="IPR053739">
    <property type="entry name" value="Bact_Immunity_Domain_sf"/>
</dbReference>
<sequence length="99" mass="11303">MGKLKWYSGGDERSDQVIVFIVELLSELSSNPKNASLLKILDHYKSELERKESAVPLILSRMNIDISGVIRKGEISLTQTQSNKLKKLRSLSNIRYGYY</sequence>
<dbReference type="EMBL" id="AOCG01000011">
    <property type="protein sequence ID" value="EUJ18021.1"/>
    <property type="molecule type" value="Genomic_DNA"/>
</dbReference>
<protein>
    <submittedName>
        <fullName evidence="1">XRE family transcriptional regulator</fullName>
    </submittedName>
</protein>
<dbReference type="GO" id="GO:0030153">
    <property type="term" value="P:bacteriocin immunity"/>
    <property type="evidence" value="ECO:0007669"/>
    <property type="project" value="InterPro"/>
</dbReference>
<dbReference type="Gene3D" id="1.20.1440.140">
    <property type="match status" value="1"/>
</dbReference>
<dbReference type="InterPro" id="IPR015046">
    <property type="entry name" value="LciA_Immunity-like"/>
</dbReference>
<evidence type="ECO:0000313" key="1">
    <source>
        <dbReference type="EMBL" id="EUJ18021.1"/>
    </source>
</evidence>
<dbReference type="Proteomes" id="UP000019246">
    <property type="component" value="Unassembled WGS sequence"/>
</dbReference>
<keyword evidence="2" id="KW-1185">Reference proteome</keyword>
<proteinExistence type="predicted"/>